<proteinExistence type="inferred from homology"/>
<dbReference type="EMBL" id="JAHLFT010000002">
    <property type="protein sequence ID" value="MBU3827580.1"/>
    <property type="molecule type" value="Genomic_DNA"/>
</dbReference>
<evidence type="ECO:0000313" key="3">
    <source>
        <dbReference type="Proteomes" id="UP000823844"/>
    </source>
</evidence>
<dbReference type="InterPro" id="IPR035958">
    <property type="entry name" value="SecB-like_sf"/>
</dbReference>
<dbReference type="GO" id="GO:0015031">
    <property type="term" value="P:protein transport"/>
    <property type="evidence" value="ECO:0007669"/>
    <property type="project" value="InterPro"/>
</dbReference>
<name>A0A9E2KQA2_9LACO</name>
<comment type="similarity">
    <text evidence="1">Belongs to the SecB family.</text>
</comment>
<protein>
    <submittedName>
        <fullName evidence="2">Protein-export chaperone SecB</fullName>
    </submittedName>
</protein>
<dbReference type="AlphaFoldDB" id="A0A9E2KQA2"/>
<evidence type="ECO:0000313" key="2">
    <source>
        <dbReference type="EMBL" id="MBU3827580.1"/>
    </source>
</evidence>
<dbReference type="Proteomes" id="UP000823844">
    <property type="component" value="Unassembled WGS sequence"/>
</dbReference>
<dbReference type="Gene3D" id="3.10.420.10">
    <property type="entry name" value="SecB-like"/>
    <property type="match status" value="1"/>
</dbReference>
<gene>
    <name evidence="2" type="ORF">H9806_00080</name>
</gene>
<dbReference type="GO" id="GO:0051082">
    <property type="term" value="F:unfolded protein binding"/>
    <property type="evidence" value="ECO:0007669"/>
    <property type="project" value="InterPro"/>
</dbReference>
<evidence type="ECO:0000256" key="1">
    <source>
        <dbReference type="ARBA" id="ARBA00009990"/>
    </source>
</evidence>
<accession>A0A9E2KQA2</accession>
<comment type="caution">
    <text evidence="2">The sequence shown here is derived from an EMBL/GenBank/DDBJ whole genome shotgun (WGS) entry which is preliminary data.</text>
</comment>
<reference evidence="2" key="1">
    <citation type="journal article" date="2021" name="PeerJ">
        <title>Extensive microbial diversity within the chicken gut microbiome revealed by metagenomics and culture.</title>
        <authorList>
            <person name="Gilroy R."/>
            <person name="Ravi A."/>
            <person name="Getino M."/>
            <person name="Pursley I."/>
            <person name="Horton D.L."/>
            <person name="Alikhan N.F."/>
            <person name="Baker D."/>
            <person name="Gharbi K."/>
            <person name="Hall N."/>
            <person name="Watson M."/>
            <person name="Adriaenssens E.M."/>
            <person name="Foster-Nyarko E."/>
            <person name="Jarju S."/>
            <person name="Secka A."/>
            <person name="Antonio M."/>
            <person name="Oren A."/>
            <person name="Chaudhuri R.R."/>
            <person name="La Ragione R."/>
            <person name="Hildebrand F."/>
            <person name="Pallen M.J."/>
        </authorList>
    </citation>
    <scope>NUCLEOTIDE SEQUENCE</scope>
    <source>
        <strain evidence="2">F6-686</strain>
    </source>
</reference>
<dbReference type="GO" id="GO:0051262">
    <property type="term" value="P:protein tetramerization"/>
    <property type="evidence" value="ECO:0007669"/>
    <property type="project" value="InterPro"/>
</dbReference>
<dbReference type="InterPro" id="IPR003708">
    <property type="entry name" value="SecB"/>
</dbReference>
<dbReference type="Pfam" id="PF02556">
    <property type="entry name" value="SecB"/>
    <property type="match status" value="1"/>
</dbReference>
<sequence>MTVINFLGYSVNKMLLEQKEPVVQNKQTKIEVKQHFNVRYNVQDNKANVILSYNVDKDAPFKLDVELVGHFSFNVDEDAGNRGFNYYLQTNAVAIMFPYLRQVLTTLTALTNTMTPVILPTINIAELLKSTKQDQ</sequence>
<organism evidence="2 3">
    <name type="scientific">Candidatus Lactobacillus pullistercoris</name>
    <dbReference type="NCBI Taxonomy" id="2838636"/>
    <lineage>
        <taxon>Bacteria</taxon>
        <taxon>Bacillati</taxon>
        <taxon>Bacillota</taxon>
        <taxon>Bacilli</taxon>
        <taxon>Lactobacillales</taxon>
        <taxon>Lactobacillaceae</taxon>
        <taxon>Lactobacillus</taxon>
    </lineage>
</organism>
<dbReference type="SUPFAM" id="SSF54611">
    <property type="entry name" value="SecB-like"/>
    <property type="match status" value="1"/>
</dbReference>
<reference evidence="2" key="2">
    <citation type="submission" date="2021-04" db="EMBL/GenBank/DDBJ databases">
        <authorList>
            <person name="Gilroy R."/>
        </authorList>
    </citation>
    <scope>NUCLEOTIDE SEQUENCE</scope>
    <source>
        <strain evidence="2">F6-686</strain>
    </source>
</reference>